<organism evidence="4 5">
    <name type="scientific">Candidatus Magnetobacterium bavaricum</name>
    <dbReference type="NCBI Taxonomy" id="29290"/>
    <lineage>
        <taxon>Bacteria</taxon>
        <taxon>Pseudomonadati</taxon>
        <taxon>Nitrospirota</taxon>
        <taxon>Thermodesulfovibrionia</taxon>
        <taxon>Thermodesulfovibrionales</taxon>
        <taxon>Candidatus Magnetobacteriaceae</taxon>
        <taxon>Candidatus Magnetobacterium</taxon>
    </lineage>
</organism>
<dbReference type="InterPro" id="IPR050097">
    <property type="entry name" value="Ferredoxin-NADP_redctase_2"/>
</dbReference>
<dbReference type="AlphaFoldDB" id="A0A0F3GYA2"/>
<keyword evidence="1" id="KW-0285">Flavoprotein</keyword>
<dbReference type="GO" id="GO:0016491">
    <property type="term" value="F:oxidoreductase activity"/>
    <property type="evidence" value="ECO:0007669"/>
    <property type="project" value="UniProtKB-KW"/>
</dbReference>
<feature type="domain" description="FAD/NAD(P)-binding" evidence="3">
    <location>
        <begin position="7"/>
        <end position="292"/>
    </location>
</feature>
<dbReference type="PRINTS" id="PR00469">
    <property type="entry name" value="PNDRDTASEII"/>
</dbReference>
<evidence type="ECO:0000259" key="3">
    <source>
        <dbReference type="Pfam" id="PF07992"/>
    </source>
</evidence>
<dbReference type="PRINTS" id="PR00368">
    <property type="entry name" value="FADPNR"/>
</dbReference>
<dbReference type="Proteomes" id="UP000033423">
    <property type="component" value="Unassembled WGS sequence"/>
</dbReference>
<gene>
    <name evidence="4" type="ORF">MBAV_000861</name>
</gene>
<evidence type="ECO:0000313" key="5">
    <source>
        <dbReference type="Proteomes" id="UP000033423"/>
    </source>
</evidence>
<comment type="caution">
    <text evidence="4">The sequence shown here is derived from an EMBL/GenBank/DDBJ whole genome shotgun (WGS) entry which is preliminary data.</text>
</comment>
<dbReference type="EMBL" id="LACI01000387">
    <property type="protein sequence ID" value="KJU86944.1"/>
    <property type="molecule type" value="Genomic_DNA"/>
</dbReference>
<protein>
    <submittedName>
        <fullName evidence="4">Thioredoxin-disulfide reductase</fullName>
    </submittedName>
</protein>
<keyword evidence="2" id="KW-0560">Oxidoreductase</keyword>
<dbReference type="Pfam" id="PF07992">
    <property type="entry name" value="Pyr_redox_2"/>
    <property type="match status" value="1"/>
</dbReference>
<evidence type="ECO:0000256" key="1">
    <source>
        <dbReference type="ARBA" id="ARBA00022630"/>
    </source>
</evidence>
<reference evidence="4 5" key="1">
    <citation type="submission" date="2015-02" db="EMBL/GenBank/DDBJ databases">
        <title>Single-cell genomics of uncultivated deep-branching MTB reveals a conserved set of magnetosome genes.</title>
        <authorList>
            <person name="Kolinko S."/>
            <person name="Richter M."/>
            <person name="Glockner F.O."/>
            <person name="Brachmann A."/>
            <person name="Schuler D."/>
        </authorList>
    </citation>
    <scope>NUCLEOTIDE SEQUENCE [LARGE SCALE GENOMIC DNA]</scope>
    <source>
        <strain evidence="4">TM-1</strain>
    </source>
</reference>
<dbReference type="SUPFAM" id="SSF51905">
    <property type="entry name" value="FAD/NAD(P)-binding domain"/>
    <property type="match status" value="1"/>
</dbReference>
<evidence type="ECO:0000256" key="2">
    <source>
        <dbReference type="ARBA" id="ARBA00023002"/>
    </source>
</evidence>
<dbReference type="InterPro" id="IPR023753">
    <property type="entry name" value="FAD/NAD-binding_dom"/>
</dbReference>
<keyword evidence="5" id="KW-1185">Reference proteome</keyword>
<name>A0A0F3GYA2_9BACT</name>
<dbReference type="InterPro" id="IPR036188">
    <property type="entry name" value="FAD/NAD-bd_sf"/>
</dbReference>
<dbReference type="Gene3D" id="3.50.50.60">
    <property type="entry name" value="FAD/NAD(P)-binding domain"/>
    <property type="match status" value="2"/>
</dbReference>
<proteinExistence type="predicted"/>
<dbReference type="PATRIC" id="fig|29290.4.peg.1097"/>
<dbReference type="PANTHER" id="PTHR48105">
    <property type="entry name" value="THIOREDOXIN REDUCTASE 1-RELATED-RELATED"/>
    <property type="match status" value="1"/>
</dbReference>
<evidence type="ECO:0000313" key="4">
    <source>
        <dbReference type="EMBL" id="KJU86944.1"/>
    </source>
</evidence>
<accession>A0A0F3GYA2</accession>
<sequence>MDEQNVYDIVIIGGGPAGLSAAQYAARMGMKTIVLDKSPLAGALASSGKIENYPGVLEPMTGLQLLDLFKRQAIAFGAQYVETLVLGVKFATDIKEVYAMDGNYLARAVIVATGAMGRKPSVKGEKDFLGRGVSYCAVCDAAFYKGKVVSLVGESEEAVKEASVLARFADKVHFIAPTNNTELQRHPTLAQDNISVLLNMRVAEIRGSDVVEAIVLENKGDKTEVIVPTDGVFMYLHGNRPIVDFLDFVVDISDEECVITNRMMETNIEGVFAAGDVTCVEVRQVVVSAAHGCVAALSAEKYVHHRKKRRLEWG</sequence>